<dbReference type="InterPro" id="IPR046960">
    <property type="entry name" value="PPR_At4g14850-like_plant"/>
</dbReference>
<dbReference type="GO" id="GO:0003723">
    <property type="term" value="F:RNA binding"/>
    <property type="evidence" value="ECO:0007669"/>
    <property type="project" value="InterPro"/>
</dbReference>
<dbReference type="InterPro" id="IPR002885">
    <property type="entry name" value="PPR_rpt"/>
</dbReference>
<keyword evidence="1" id="KW-0677">Repeat</keyword>
<feature type="repeat" description="PPR" evidence="2">
    <location>
        <begin position="110"/>
        <end position="144"/>
    </location>
</feature>
<reference evidence="3 4" key="1">
    <citation type="journal article" date="2020" name="Nat. Food">
        <title>A phased Vanilla planifolia genome enables genetic improvement of flavour and production.</title>
        <authorList>
            <person name="Hasing T."/>
            <person name="Tang H."/>
            <person name="Brym M."/>
            <person name="Khazi F."/>
            <person name="Huang T."/>
            <person name="Chambers A.H."/>
        </authorList>
    </citation>
    <scope>NUCLEOTIDE SEQUENCE [LARGE SCALE GENOMIC DNA]</scope>
    <source>
        <tissue evidence="3">Leaf</tissue>
    </source>
</reference>
<gene>
    <name evidence="3" type="ORF">HPP92_022692</name>
</gene>
<name>A0A835PP10_VANPL</name>
<dbReference type="Proteomes" id="UP000636800">
    <property type="component" value="Chromosome 12"/>
</dbReference>
<dbReference type="AlphaFoldDB" id="A0A835PP10"/>
<feature type="repeat" description="PPR" evidence="2">
    <location>
        <begin position="313"/>
        <end position="347"/>
    </location>
</feature>
<sequence length="760" mass="83752">MRVAVATLACSQSFFYRNSKTVNNKFQDLFVCYLELKKAASSLDYEIFPPLFKTCASSQLLKEGISVHADAIKLGFVSYTSTANSIMSFYLKTGMVDCALNVFDEMKWRDSVSWNVVIHGFLIQEDAELGLGLFMEARASGFVPNVSTLVLVLKACWKLKTFSEGENLHGYIVKSGILADLSIQNTLLIMYGKTQGSDNAQKLFDEMLERDAISWSSLISAYVQTGEAASGLQLFLQMSKEHGINVDATTVVIVLQACSILGNVNIGRLLHGHVIQRGFEGDSFIGNSLVDMYSKCLDVNSAYLAFTLLARANLVSWNSLLTGFVRQEKHSEALLLFESMKKAGVESDAYTAVILLQACKGLGQEAFCRSIHSLVLRRQFENGFVLNSLLDAYTKCGLIGIALKLFWQMPSRDLISWSTMISGFSHIGQVSKAVNFYLQMRLAQETPNSVTMLGLLEACSVIADLKLSKSFHGVALGNGLYRDLSFRTALLDTYAKCGDLNSSNKVFEEMEERNILSWNAMIGALGMNGCAVQALATLKLMTLDHVKPNEVTMLSLLSACSHGGLIQEGLLSFQRMSKCYSLKPSIEHYSCIVDMLARAGNLSGGLEMIRKMCEDGTQAGPAAWGALLSACRRFGDCELGENVAARILELEPLSSAGYVLSSSMYAKIGLRDETARFRWLMKERGVRVVSGYSLVNVGQHACRFVAWDESHPSSGDIYSMLDLLHVCLQLHVENGYQLHCTQLRSRSLPASTVSTRRCHC</sequence>
<dbReference type="PANTHER" id="PTHR47926">
    <property type="entry name" value="PENTATRICOPEPTIDE REPEAT-CONTAINING PROTEIN"/>
    <property type="match status" value="1"/>
</dbReference>
<evidence type="ECO:0008006" key="5">
    <source>
        <dbReference type="Google" id="ProtNLM"/>
    </source>
</evidence>
<dbReference type="PROSITE" id="PS51375">
    <property type="entry name" value="PPR"/>
    <property type="match status" value="6"/>
</dbReference>
<dbReference type="PANTHER" id="PTHR47926:SF452">
    <property type="entry name" value="PENTATRICOPEPTIDE REPEAT-CONTAINING PROTEIN"/>
    <property type="match status" value="1"/>
</dbReference>
<feature type="repeat" description="PPR" evidence="2">
    <location>
        <begin position="585"/>
        <end position="619"/>
    </location>
</feature>
<dbReference type="FunFam" id="1.25.40.10:FF:000227">
    <property type="entry name" value="Pentatricopeptide repeat-containing protein At3g13880"/>
    <property type="match status" value="1"/>
</dbReference>
<dbReference type="Pfam" id="PF01535">
    <property type="entry name" value="PPR"/>
    <property type="match status" value="9"/>
</dbReference>
<evidence type="ECO:0000313" key="3">
    <source>
        <dbReference type="EMBL" id="KAG0457535.1"/>
    </source>
</evidence>
<accession>A0A835PP10</accession>
<keyword evidence="4" id="KW-1185">Reference proteome</keyword>
<protein>
    <recommendedName>
        <fullName evidence="5">Pentatricopeptide repeat-containing protein</fullName>
    </recommendedName>
</protein>
<proteinExistence type="predicted"/>
<dbReference type="GO" id="GO:0009451">
    <property type="term" value="P:RNA modification"/>
    <property type="evidence" value="ECO:0007669"/>
    <property type="project" value="InterPro"/>
</dbReference>
<dbReference type="FunFam" id="1.25.40.10:FF:000344">
    <property type="entry name" value="Pentatricopeptide repeat-containing protein"/>
    <property type="match status" value="1"/>
</dbReference>
<evidence type="ECO:0000256" key="1">
    <source>
        <dbReference type="ARBA" id="ARBA00022737"/>
    </source>
</evidence>
<evidence type="ECO:0000256" key="2">
    <source>
        <dbReference type="PROSITE-ProRule" id="PRU00708"/>
    </source>
</evidence>
<dbReference type="Pfam" id="PF20431">
    <property type="entry name" value="E_motif"/>
    <property type="match status" value="1"/>
</dbReference>
<dbReference type="Pfam" id="PF13041">
    <property type="entry name" value="PPR_2"/>
    <property type="match status" value="1"/>
</dbReference>
<feature type="repeat" description="PPR" evidence="2">
    <location>
        <begin position="211"/>
        <end position="246"/>
    </location>
</feature>
<organism evidence="3 4">
    <name type="scientific">Vanilla planifolia</name>
    <name type="common">Vanilla</name>
    <dbReference type="NCBI Taxonomy" id="51239"/>
    <lineage>
        <taxon>Eukaryota</taxon>
        <taxon>Viridiplantae</taxon>
        <taxon>Streptophyta</taxon>
        <taxon>Embryophyta</taxon>
        <taxon>Tracheophyta</taxon>
        <taxon>Spermatophyta</taxon>
        <taxon>Magnoliopsida</taxon>
        <taxon>Liliopsida</taxon>
        <taxon>Asparagales</taxon>
        <taxon>Orchidaceae</taxon>
        <taxon>Vanilloideae</taxon>
        <taxon>Vanilleae</taxon>
        <taxon>Vanilla</taxon>
    </lineage>
</organism>
<feature type="repeat" description="PPR" evidence="2">
    <location>
        <begin position="413"/>
        <end position="447"/>
    </location>
</feature>
<dbReference type="Gene3D" id="1.25.40.10">
    <property type="entry name" value="Tetratricopeptide repeat domain"/>
    <property type="match status" value="5"/>
</dbReference>
<dbReference type="InterPro" id="IPR011990">
    <property type="entry name" value="TPR-like_helical_dom_sf"/>
</dbReference>
<dbReference type="OrthoDB" id="4062651at2759"/>
<dbReference type="EMBL" id="JADCNL010000012">
    <property type="protein sequence ID" value="KAG0457535.1"/>
    <property type="molecule type" value="Genomic_DNA"/>
</dbReference>
<comment type="caution">
    <text evidence="3">The sequence shown here is derived from an EMBL/GenBank/DDBJ whole genome shotgun (WGS) entry which is preliminary data.</text>
</comment>
<dbReference type="FunFam" id="1.25.40.10:FF:000090">
    <property type="entry name" value="Pentatricopeptide repeat-containing protein, chloroplastic"/>
    <property type="match status" value="1"/>
</dbReference>
<evidence type="ECO:0000313" key="4">
    <source>
        <dbReference type="Proteomes" id="UP000636800"/>
    </source>
</evidence>
<feature type="repeat" description="PPR" evidence="2">
    <location>
        <begin position="483"/>
        <end position="517"/>
    </location>
</feature>
<dbReference type="InterPro" id="IPR046848">
    <property type="entry name" value="E_motif"/>
</dbReference>
<dbReference type="NCBIfam" id="TIGR00756">
    <property type="entry name" value="PPR"/>
    <property type="match status" value="5"/>
</dbReference>